<keyword evidence="2" id="KW-0812">Transmembrane</keyword>
<dbReference type="AlphaFoldDB" id="A0A4Q9KAP2"/>
<gene>
    <name evidence="3" type="ORF">ET989_14160</name>
</gene>
<reference evidence="3 4" key="1">
    <citation type="submission" date="2019-01" db="EMBL/GenBank/DDBJ databases">
        <title>Lactibacter flavus gen. nov., sp. nov., a novel bacterium of the family Propionibacteriaceae isolated from raw milk and dairy products.</title>
        <authorList>
            <person name="Huptas C."/>
            <person name="Wenning M."/>
            <person name="Breitenwieser F."/>
            <person name="Doll E."/>
            <person name="Von Neubeck M."/>
            <person name="Busse H.-J."/>
            <person name="Scherer S."/>
        </authorList>
    </citation>
    <scope>NUCLEOTIDE SEQUENCE [LARGE SCALE GENOMIC DNA]</scope>
    <source>
        <strain evidence="3 4">KCTC 33808</strain>
    </source>
</reference>
<proteinExistence type="predicted"/>
<keyword evidence="2" id="KW-1133">Transmembrane helix</keyword>
<name>A0A4Q9KAP2_9ACTN</name>
<organism evidence="3 4">
    <name type="scientific">Propioniciclava sinopodophylli</name>
    <dbReference type="NCBI Taxonomy" id="1837344"/>
    <lineage>
        <taxon>Bacteria</taxon>
        <taxon>Bacillati</taxon>
        <taxon>Actinomycetota</taxon>
        <taxon>Actinomycetes</taxon>
        <taxon>Propionibacteriales</taxon>
        <taxon>Propionibacteriaceae</taxon>
        <taxon>Propioniciclava</taxon>
    </lineage>
</organism>
<evidence type="ECO:0000313" key="3">
    <source>
        <dbReference type="EMBL" id="TBT82568.1"/>
    </source>
</evidence>
<dbReference type="RefSeq" id="WP_131170109.1">
    <property type="nucleotide sequence ID" value="NZ_SDMQ01000021.1"/>
</dbReference>
<protein>
    <submittedName>
        <fullName evidence="3">Uncharacterized protein</fullName>
    </submittedName>
</protein>
<feature type="transmembrane region" description="Helical" evidence="2">
    <location>
        <begin position="374"/>
        <end position="399"/>
    </location>
</feature>
<dbReference type="EMBL" id="SDMQ01000021">
    <property type="protein sequence ID" value="TBT82568.1"/>
    <property type="molecule type" value="Genomic_DNA"/>
</dbReference>
<evidence type="ECO:0000256" key="1">
    <source>
        <dbReference type="SAM" id="MobiDB-lite"/>
    </source>
</evidence>
<evidence type="ECO:0000256" key="2">
    <source>
        <dbReference type="SAM" id="Phobius"/>
    </source>
</evidence>
<feature type="compositionally biased region" description="Pro residues" evidence="1">
    <location>
        <begin position="317"/>
        <end position="328"/>
    </location>
</feature>
<feature type="region of interest" description="Disordered" evidence="1">
    <location>
        <begin position="317"/>
        <end position="352"/>
    </location>
</feature>
<dbReference type="OrthoDB" id="4726108at2"/>
<keyword evidence="2" id="KW-0472">Membrane</keyword>
<dbReference type="Proteomes" id="UP000292373">
    <property type="component" value="Unassembled WGS sequence"/>
</dbReference>
<comment type="caution">
    <text evidence="3">The sequence shown here is derived from an EMBL/GenBank/DDBJ whole genome shotgun (WGS) entry which is preliminary data.</text>
</comment>
<feature type="region of interest" description="Disordered" evidence="1">
    <location>
        <begin position="145"/>
        <end position="190"/>
    </location>
</feature>
<sequence length="400" mass="42459">MPDLADRISRAAVAALDLAPFDDRYGRLSRQVLAGGASRFQRVTADDQAVHFVIPVGLAAQRIDYGALVLQDRQAGILWRDAMGVDHSIVVPRADGAATFSPLTLGGEQWTRFDVDGDGQHLAFLVPPVNDPLLRSTLIDWFGARPGDRHTASAPVPEPEPEPGPAVRFPDPAPEPEPQPVETTAVLPMQDPVEETAVLDTPVEGDAPDSGAVFEAPAEPTLEPTPIPEGDPLAPQDQFAVSPADLNEWAPEPAHDPDATQLHVMEDTRLHDVEATRVRPVPPTPQQQRVDAPFDLYRDEQTTPTWAAAETQAVPIPAPSPAPAPLPAQAPAESSPWTHQQPAPEGRDRMSATVRPAEAAAPVYVQQSGTSRTLVGFLLGLLGTLAVGGAIIIATLLGAG</sequence>
<accession>A0A4Q9KAP2</accession>
<evidence type="ECO:0000313" key="4">
    <source>
        <dbReference type="Proteomes" id="UP000292373"/>
    </source>
</evidence>
<keyword evidence="4" id="KW-1185">Reference proteome</keyword>